<keyword evidence="5" id="KW-0479">Metal-binding</keyword>
<evidence type="ECO:0000259" key="8">
    <source>
        <dbReference type="Pfam" id="PF13359"/>
    </source>
</evidence>
<name>A0A6J1QYP3_9HYME</name>
<dbReference type="RefSeq" id="XP_024885996.1">
    <property type="nucleotide sequence ID" value="XM_025030228.1"/>
</dbReference>
<feature type="domain" description="DDE Tnp4" evidence="8">
    <location>
        <begin position="196"/>
        <end position="361"/>
    </location>
</feature>
<accession>A0A6J1QYP3</accession>
<dbReference type="OrthoDB" id="7673097at2759"/>
<evidence type="ECO:0000256" key="3">
    <source>
        <dbReference type="ARBA" id="ARBA00006958"/>
    </source>
</evidence>
<proteinExistence type="inferred from homology"/>
<dbReference type="Proteomes" id="UP000504618">
    <property type="component" value="Unplaced"/>
</dbReference>
<evidence type="ECO:0000256" key="7">
    <source>
        <dbReference type="ARBA" id="ARBA00023242"/>
    </source>
</evidence>
<dbReference type="GO" id="GO:0046872">
    <property type="term" value="F:metal ion binding"/>
    <property type="evidence" value="ECO:0007669"/>
    <property type="project" value="UniProtKB-KW"/>
</dbReference>
<dbReference type="GO" id="GO:0004518">
    <property type="term" value="F:nuclease activity"/>
    <property type="evidence" value="ECO:0007669"/>
    <property type="project" value="UniProtKB-KW"/>
</dbReference>
<comment type="similarity">
    <text evidence="3">Belongs to the HARBI1 family.</text>
</comment>
<keyword evidence="7" id="KW-0539">Nucleus</keyword>
<dbReference type="GO" id="GO:0016787">
    <property type="term" value="F:hydrolase activity"/>
    <property type="evidence" value="ECO:0007669"/>
    <property type="project" value="UniProtKB-KW"/>
</dbReference>
<dbReference type="PANTHER" id="PTHR22930">
    <property type="match status" value="1"/>
</dbReference>
<evidence type="ECO:0000256" key="1">
    <source>
        <dbReference type="ARBA" id="ARBA00001968"/>
    </source>
</evidence>
<keyword evidence="6" id="KW-0378">Hydrolase</keyword>
<reference evidence="10" key="1">
    <citation type="submission" date="2025-08" db="UniProtKB">
        <authorList>
            <consortium name="RefSeq"/>
        </authorList>
    </citation>
    <scope>IDENTIFICATION</scope>
    <source>
        <tissue evidence="10">Whole body</tissue>
    </source>
</reference>
<dbReference type="GO" id="GO:0005634">
    <property type="term" value="C:nucleus"/>
    <property type="evidence" value="ECO:0007669"/>
    <property type="project" value="UniProtKB-SubCell"/>
</dbReference>
<comment type="cofactor">
    <cofactor evidence="1">
        <name>a divalent metal cation</name>
        <dbReference type="ChEBI" id="CHEBI:60240"/>
    </cofactor>
</comment>
<organism evidence="9 10">
    <name type="scientific">Temnothorax curvispinosus</name>
    <dbReference type="NCBI Taxonomy" id="300111"/>
    <lineage>
        <taxon>Eukaryota</taxon>
        <taxon>Metazoa</taxon>
        <taxon>Ecdysozoa</taxon>
        <taxon>Arthropoda</taxon>
        <taxon>Hexapoda</taxon>
        <taxon>Insecta</taxon>
        <taxon>Pterygota</taxon>
        <taxon>Neoptera</taxon>
        <taxon>Endopterygota</taxon>
        <taxon>Hymenoptera</taxon>
        <taxon>Apocrita</taxon>
        <taxon>Aculeata</taxon>
        <taxon>Formicoidea</taxon>
        <taxon>Formicidae</taxon>
        <taxon>Myrmicinae</taxon>
        <taxon>Temnothorax</taxon>
    </lineage>
</organism>
<evidence type="ECO:0000256" key="5">
    <source>
        <dbReference type="ARBA" id="ARBA00022723"/>
    </source>
</evidence>
<evidence type="ECO:0000256" key="2">
    <source>
        <dbReference type="ARBA" id="ARBA00004123"/>
    </source>
</evidence>
<evidence type="ECO:0000256" key="4">
    <source>
        <dbReference type="ARBA" id="ARBA00022722"/>
    </source>
</evidence>
<dbReference type="GeneID" id="112463714"/>
<evidence type="ECO:0000313" key="10">
    <source>
        <dbReference type="RefSeq" id="XP_024885996.1"/>
    </source>
</evidence>
<dbReference type="InterPro" id="IPR027806">
    <property type="entry name" value="HARBI1_dom"/>
</dbReference>
<dbReference type="AlphaFoldDB" id="A0A6J1QYP3"/>
<evidence type="ECO:0000313" key="9">
    <source>
        <dbReference type="Proteomes" id="UP000504618"/>
    </source>
</evidence>
<dbReference type="Pfam" id="PF13359">
    <property type="entry name" value="DDE_Tnp_4"/>
    <property type="match status" value="1"/>
</dbReference>
<keyword evidence="9" id="KW-1185">Reference proteome</keyword>
<sequence>MFSAYKYEAWIAECQRIIDRENKKKLKLKRVAAALIINEMRKKKKRPYKKKSFWIRPLFLLRQIHGFYEAIFPTLSLDKDMFKKYIRMTPSQFEELLGLVGPLISKESGIRNPVPVAARLAMTLRYLATGDCMTSTAYQYLVGFTTASNIIGETCEALWNCLSKEVLPFPLKTTDWLNIAQEFENQWQFNHCIGAIDGKHILIECPDNAGSAYFNYKNAHSIVLLGICDAKYIFTLVEIGAYGRRSDGGIFRDSIMGQKFNERQMSLPKPERLTDDGMPLPYVLVGDEAFQLSDYLLRPYPGRGGLSQDWSIFNYRLSRARRTIENAFGILVSQWRILKRPINATVDNTINMIKAIICLHNWLRKRDDTNEYISPNTGDQYGSNDLISASWRQEVGDSALQDVSIYGNHNSSRSAIAIREEFSNFFNGEGAVPWQYNRN</sequence>
<keyword evidence="4" id="KW-0540">Nuclease</keyword>
<dbReference type="PANTHER" id="PTHR22930:SF269">
    <property type="entry name" value="NUCLEASE HARBI1-LIKE PROTEIN"/>
    <property type="match status" value="1"/>
</dbReference>
<gene>
    <name evidence="10" type="primary">LOC112463714</name>
</gene>
<dbReference type="InterPro" id="IPR045249">
    <property type="entry name" value="HARBI1-like"/>
</dbReference>
<evidence type="ECO:0000256" key="6">
    <source>
        <dbReference type="ARBA" id="ARBA00022801"/>
    </source>
</evidence>
<protein>
    <submittedName>
        <fullName evidence="10">Protein ALP1-like</fullName>
    </submittedName>
</protein>
<comment type="subcellular location">
    <subcellularLocation>
        <location evidence="2">Nucleus</location>
    </subcellularLocation>
</comment>